<dbReference type="SMART" id="SM00166">
    <property type="entry name" value="UBX"/>
    <property type="match status" value="1"/>
</dbReference>
<dbReference type="GO" id="GO:0043130">
    <property type="term" value="F:ubiquitin binding"/>
    <property type="evidence" value="ECO:0007669"/>
    <property type="project" value="TreeGrafter"/>
</dbReference>
<organism evidence="3 4">
    <name type="scientific">Ditylenchus destructor</name>
    <dbReference type="NCBI Taxonomy" id="166010"/>
    <lineage>
        <taxon>Eukaryota</taxon>
        <taxon>Metazoa</taxon>
        <taxon>Ecdysozoa</taxon>
        <taxon>Nematoda</taxon>
        <taxon>Chromadorea</taxon>
        <taxon>Rhabditida</taxon>
        <taxon>Tylenchina</taxon>
        <taxon>Tylenchomorpha</taxon>
        <taxon>Sphaerularioidea</taxon>
        <taxon>Anguinidae</taxon>
        <taxon>Anguininae</taxon>
        <taxon>Ditylenchus</taxon>
    </lineage>
</organism>
<evidence type="ECO:0000313" key="4">
    <source>
        <dbReference type="Proteomes" id="UP001201812"/>
    </source>
</evidence>
<dbReference type="InterPro" id="IPR006577">
    <property type="entry name" value="UAS"/>
</dbReference>
<dbReference type="InterPro" id="IPR029071">
    <property type="entry name" value="Ubiquitin-like_domsf"/>
</dbReference>
<dbReference type="PANTHER" id="PTHR23322">
    <property type="entry name" value="FAS-ASSOCIATED PROTEIN"/>
    <property type="match status" value="1"/>
</dbReference>
<feature type="domain" description="UBX" evidence="2">
    <location>
        <begin position="506"/>
        <end position="584"/>
    </location>
</feature>
<dbReference type="Gene3D" id="3.40.30.10">
    <property type="entry name" value="Glutaredoxin"/>
    <property type="match status" value="1"/>
</dbReference>
<dbReference type="GO" id="GO:0036503">
    <property type="term" value="P:ERAD pathway"/>
    <property type="evidence" value="ECO:0007669"/>
    <property type="project" value="TreeGrafter"/>
</dbReference>
<evidence type="ECO:0000313" key="3">
    <source>
        <dbReference type="EMBL" id="KAI1693353.1"/>
    </source>
</evidence>
<dbReference type="Gene3D" id="3.10.20.90">
    <property type="entry name" value="Phosphatidylinositol 3-kinase Catalytic Subunit, Chain A, domain 1"/>
    <property type="match status" value="1"/>
</dbReference>
<dbReference type="PROSITE" id="PS50033">
    <property type="entry name" value="UBX"/>
    <property type="match status" value="1"/>
</dbReference>
<dbReference type="SMART" id="SM00594">
    <property type="entry name" value="UAS"/>
    <property type="match status" value="1"/>
</dbReference>
<sequence>MDQMELTDDQVNMLNQYKEITNECDDDMARATLASLDWNLQKAIEACDSMSGSNTNAQPAAIEDTNGLEMMGAFGPRLHRPQFERMDADNDDLIPLETHSFPRLNPNVKFDEGDSSSVNNDEDLDKEPGNSLVDKADKLGLEGFNNGMSSRKIVSSREDSGSGSTCSLSNQGASQPSTSQAVEVSILEPSVSTQAKASRKVKKHCKGMTGEGEETLYISSDSDENDIEMEDSVVYISDDDAKQEGPANASYTDQIPLIPTDFTSIGEAVQNFTSVFEARYGHNYPTFYHGGLQSAVTEAFEAPGRPIMERRPLAIYLHNDTSVASHIFAQNVLCSEQVSSLLKCQFVLWAWDMTQKENREKLYQWLSGGSMRDVCENLKTINRNKYPLLIILVKDRGTIYPSSVVKGHDSAESTLEKLMMGLDTYMRIKNKDAEEEQKKLEREQIRQEQIDEYEKSLAADRAKKEEQEKQRQLEMQEELKKQRAEQAKQDRQIQLASIMPDEPSETETNVIAIRVRLPTGEQKMRRFRMDEALRWLVTYVESMGYEMDEYRIWTSDVPKKDVSTLDAAKTFTELGWSRREQVTVDEK</sequence>
<feature type="region of interest" description="Disordered" evidence="1">
    <location>
        <begin position="459"/>
        <end position="482"/>
    </location>
</feature>
<accession>A0AAD4MFU9</accession>
<dbReference type="AlphaFoldDB" id="A0AAD4MFU9"/>
<reference evidence="3" key="1">
    <citation type="submission" date="2022-01" db="EMBL/GenBank/DDBJ databases">
        <title>Genome Sequence Resource for Two Populations of Ditylenchus destructor, the Migratory Endoparasitic Phytonematode.</title>
        <authorList>
            <person name="Zhang H."/>
            <person name="Lin R."/>
            <person name="Xie B."/>
        </authorList>
    </citation>
    <scope>NUCLEOTIDE SEQUENCE</scope>
    <source>
        <strain evidence="3">BazhouSP</strain>
    </source>
</reference>
<dbReference type="Pfam" id="PF00789">
    <property type="entry name" value="UBX"/>
    <property type="match status" value="1"/>
</dbReference>
<dbReference type="GO" id="GO:0005783">
    <property type="term" value="C:endoplasmic reticulum"/>
    <property type="evidence" value="ECO:0007669"/>
    <property type="project" value="TreeGrafter"/>
</dbReference>
<dbReference type="EMBL" id="JAKKPZ010000641">
    <property type="protein sequence ID" value="KAI1693353.1"/>
    <property type="molecule type" value="Genomic_DNA"/>
</dbReference>
<dbReference type="Proteomes" id="UP001201812">
    <property type="component" value="Unassembled WGS sequence"/>
</dbReference>
<protein>
    <submittedName>
        <fullName evidence="3">UBX domain-containing protein</fullName>
    </submittedName>
</protein>
<proteinExistence type="predicted"/>
<feature type="region of interest" description="Disordered" evidence="1">
    <location>
        <begin position="98"/>
        <end position="181"/>
    </location>
</feature>
<feature type="compositionally biased region" description="Polar residues" evidence="1">
    <location>
        <begin position="161"/>
        <end position="181"/>
    </location>
</feature>
<keyword evidence="4" id="KW-1185">Reference proteome</keyword>
<dbReference type="CDD" id="cd22249">
    <property type="entry name" value="UDM1_RNF168_RNF169-like"/>
    <property type="match status" value="1"/>
</dbReference>
<dbReference type="SUPFAM" id="SSF54236">
    <property type="entry name" value="Ubiquitin-like"/>
    <property type="match status" value="1"/>
</dbReference>
<dbReference type="InterPro" id="IPR049483">
    <property type="entry name" value="FAF1_2-like_UAS"/>
</dbReference>
<dbReference type="Gene3D" id="1.10.8.10">
    <property type="entry name" value="DNA helicase RuvA subunit, C-terminal domain"/>
    <property type="match status" value="1"/>
</dbReference>
<comment type="caution">
    <text evidence="3">The sequence shown here is derived from an EMBL/GenBank/DDBJ whole genome shotgun (WGS) entry which is preliminary data.</text>
</comment>
<name>A0AAD4MFU9_9BILA</name>
<evidence type="ECO:0000256" key="1">
    <source>
        <dbReference type="SAM" id="MobiDB-lite"/>
    </source>
</evidence>
<dbReference type="InterPro" id="IPR001012">
    <property type="entry name" value="UBX_dom"/>
</dbReference>
<dbReference type="Pfam" id="PF14555">
    <property type="entry name" value="UBA_4"/>
    <property type="match status" value="1"/>
</dbReference>
<dbReference type="Pfam" id="PF21021">
    <property type="entry name" value="FAF1"/>
    <property type="match status" value="1"/>
</dbReference>
<evidence type="ECO:0000259" key="2">
    <source>
        <dbReference type="PROSITE" id="PS50033"/>
    </source>
</evidence>
<gene>
    <name evidence="3" type="ORF">DdX_20715</name>
</gene>
<dbReference type="InterPro" id="IPR050730">
    <property type="entry name" value="UBX_domain-protein"/>
</dbReference>
<dbReference type="PANTHER" id="PTHR23322:SF96">
    <property type="entry name" value="FAS-ASSOCIATED FACTOR 1"/>
    <property type="match status" value="1"/>
</dbReference>
<dbReference type="GO" id="GO:0005634">
    <property type="term" value="C:nucleus"/>
    <property type="evidence" value="ECO:0007669"/>
    <property type="project" value="TreeGrafter"/>
</dbReference>
<dbReference type="SUPFAM" id="SSF52833">
    <property type="entry name" value="Thioredoxin-like"/>
    <property type="match status" value="1"/>
</dbReference>
<dbReference type="InterPro" id="IPR036249">
    <property type="entry name" value="Thioredoxin-like_sf"/>
</dbReference>